<evidence type="ECO:0000256" key="16">
    <source>
        <dbReference type="SAM" id="SignalP"/>
    </source>
</evidence>
<dbReference type="SUPFAM" id="SSF56112">
    <property type="entry name" value="Protein kinase-like (PK-like)"/>
    <property type="match status" value="2"/>
</dbReference>
<feature type="transmembrane region" description="Helical" evidence="15">
    <location>
        <begin position="492"/>
        <end position="515"/>
    </location>
</feature>
<dbReference type="Gene3D" id="2.90.10.10">
    <property type="entry name" value="Bulb-type lectin domain"/>
    <property type="match status" value="1"/>
</dbReference>
<dbReference type="CDD" id="cd01098">
    <property type="entry name" value="PAN_AP_plant"/>
    <property type="match status" value="1"/>
</dbReference>
<dbReference type="AlphaFoldDB" id="A0AAN8UPA0"/>
<accession>A0AAN8UPA0</accession>
<keyword evidence="3" id="KW-1003">Cell membrane</keyword>
<comment type="subcellular location">
    <subcellularLocation>
        <location evidence="1">Cell membrane</location>
        <topology evidence="1">Single-pass type I membrane protein</topology>
    </subcellularLocation>
</comment>
<feature type="signal peptide" evidence="16">
    <location>
        <begin position="1"/>
        <end position="24"/>
    </location>
</feature>
<evidence type="ECO:0000313" key="20">
    <source>
        <dbReference type="EMBL" id="KAK6915441.1"/>
    </source>
</evidence>
<dbReference type="InterPro" id="IPR001480">
    <property type="entry name" value="Bulb-type_lectin_dom"/>
</dbReference>
<evidence type="ECO:0000256" key="1">
    <source>
        <dbReference type="ARBA" id="ARBA00004251"/>
    </source>
</evidence>
<dbReference type="EMBL" id="JBAMMX010000025">
    <property type="protein sequence ID" value="KAK6915441.1"/>
    <property type="molecule type" value="Genomic_DNA"/>
</dbReference>
<dbReference type="FunFam" id="3.30.200.20:FF:000195">
    <property type="entry name" value="G-type lectin S-receptor-like serine/threonine-protein kinase"/>
    <property type="match status" value="1"/>
</dbReference>
<feature type="domain" description="Apple" evidence="19">
    <location>
        <begin position="340"/>
        <end position="421"/>
    </location>
</feature>
<evidence type="ECO:0000259" key="17">
    <source>
        <dbReference type="PROSITE" id="PS50011"/>
    </source>
</evidence>
<dbReference type="SMART" id="SM00220">
    <property type="entry name" value="S_TKc"/>
    <property type="match status" value="1"/>
</dbReference>
<dbReference type="InterPro" id="IPR000719">
    <property type="entry name" value="Prot_kinase_dom"/>
</dbReference>
<dbReference type="EC" id="2.7.11.1" evidence="2"/>
<evidence type="ECO:0000256" key="2">
    <source>
        <dbReference type="ARBA" id="ARBA00012513"/>
    </source>
</evidence>
<dbReference type="FunFam" id="1.10.510.10:FF:000060">
    <property type="entry name" value="G-type lectin S-receptor-like serine/threonine-protein kinase"/>
    <property type="match status" value="1"/>
</dbReference>
<dbReference type="GO" id="GO:0005524">
    <property type="term" value="F:ATP binding"/>
    <property type="evidence" value="ECO:0007669"/>
    <property type="project" value="UniProtKB-UniRule"/>
</dbReference>
<keyword evidence="15" id="KW-0812">Transmembrane</keyword>
<protein>
    <recommendedName>
        <fullName evidence="2">non-specific serine/threonine protein kinase</fullName>
        <ecNumber evidence="2">2.7.11.1</ecNumber>
    </recommendedName>
</protein>
<dbReference type="PROSITE" id="PS50927">
    <property type="entry name" value="BULB_LECTIN"/>
    <property type="match status" value="1"/>
</dbReference>
<evidence type="ECO:0000256" key="7">
    <source>
        <dbReference type="ARBA" id="ARBA00022741"/>
    </source>
</evidence>
<keyword evidence="6 16" id="KW-0732">Signal</keyword>
<evidence type="ECO:0000256" key="4">
    <source>
        <dbReference type="ARBA" id="ARBA00022527"/>
    </source>
</evidence>
<reference evidence="20 21" key="1">
    <citation type="submission" date="2023-12" db="EMBL/GenBank/DDBJ databases">
        <title>A high-quality genome assembly for Dillenia turbinata (Dilleniales).</title>
        <authorList>
            <person name="Chanderbali A."/>
        </authorList>
    </citation>
    <scope>NUCLEOTIDE SEQUENCE [LARGE SCALE GENOMIC DNA]</scope>
    <source>
        <strain evidence="20">LSX21</strain>
        <tissue evidence="20">Leaf</tissue>
    </source>
</reference>
<comment type="catalytic activity">
    <reaction evidence="12">
        <text>L-threonyl-[protein] + ATP = O-phospho-L-threonyl-[protein] + ADP + H(+)</text>
        <dbReference type="Rhea" id="RHEA:46608"/>
        <dbReference type="Rhea" id="RHEA-COMP:11060"/>
        <dbReference type="Rhea" id="RHEA-COMP:11605"/>
        <dbReference type="ChEBI" id="CHEBI:15378"/>
        <dbReference type="ChEBI" id="CHEBI:30013"/>
        <dbReference type="ChEBI" id="CHEBI:30616"/>
        <dbReference type="ChEBI" id="CHEBI:61977"/>
        <dbReference type="ChEBI" id="CHEBI:456216"/>
        <dbReference type="EC" id="2.7.11.1"/>
    </reaction>
</comment>
<keyword evidence="9 14" id="KW-0067">ATP-binding</keyword>
<evidence type="ECO:0000256" key="6">
    <source>
        <dbReference type="ARBA" id="ARBA00022729"/>
    </source>
</evidence>
<comment type="catalytic activity">
    <reaction evidence="13">
        <text>L-seryl-[protein] + ATP = O-phospho-L-seryl-[protein] + ADP + H(+)</text>
        <dbReference type="Rhea" id="RHEA:17989"/>
        <dbReference type="Rhea" id="RHEA-COMP:9863"/>
        <dbReference type="Rhea" id="RHEA-COMP:11604"/>
        <dbReference type="ChEBI" id="CHEBI:15378"/>
        <dbReference type="ChEBI" id="CHEBI:29999"/>
        <dbReference type="ChEBI" id="CHEBI:30616"/>
        <dbReference type="ChEBI" id="CHEBI:83421"/>
        <dbReference type="ChEBI" id="CHEBI:456216"/>
        <dbReference type="EC" id="2.7.11.1"/>
    </reaction>
</comment>
<dbReference type="InterPro" id="IPR001245">
    <property type="entry name" value="Ser-Thr/Tyr_kinase_cat_dom"/>
</dbReference>
<evidence type="ECO:0000256" key="3">
    <source>
        <dbReference type="ARBA" id="ARBA00022475"/>
    </source>
</evidence>
<keyword evidence="15" id="KW-0472">Membrane</keyword>
<keyword evidence="4" id="KW-0723">Serine/threonine-protein kinase</keyword>
<dbReference type="SUPFAM" id="SSF51110">
    <property type="entry name" value="alpha-D-mannose-specific plant lectins"/>
    <property type="match status" value="1"/>
</dbReference>
<evidence type="ECO:0000256" key="15">
    <source>
        <dbReference type="SAM" id="Phobius"/>
    </source>
</evidence>
<dbReference type="Gene3D" id="3.30.200.20">
    <property type="entry name" value="Phosphorylase Kinase, domain 1"/>
    <property type="match status" value="1"/>
</dbReference>
<name>A0AAN8UPA0_9MAGN</name>
<evidence type="ECO:0000256" key="13">
    <source>
        <dbReference type="ARBA" id="ARBA00048679"/>
    </source>
</evidence>
<dbReference type="Pfam" id="PF08276">
    <property type="entry name" value="PAN_2"/>
    <property type="match status" value="1"/>
</dbReference>
<dbReference type="GO" id="GO:0004674">
    <property type="term" value="F:protein serine/threonine kinase activity"/>
    <property type="evidence" value="ECO:0007669"/>
    <property type="project" value="UniProtKB-KW"/>
</dbReference>
<keyword evidence="8" id="KW-0418">Kinase</keyword>
<dbReference type="PROSITE" id="PS00108">
    <property type="entry name" value="PROTEIN_KINASE_ST"/>
    <property type="match status" value="1"/>
</dbReference>
<dbReference type="GO" id="GO:0005886">
    <property type="term" value="C:plasma membrane"/>
    <property type="evidence" value="ECO:0007669"/>
    <property type="project" value="UniProtKB-SubCell"/>
</dbReference>
<dbReference type="PANTHER" id="PTHR27002:SF839">
    <property type="entry name" value="NON-SPECIFIC SERINE_THREONINE PROTEIN KINASE"/>
    <property type="match status" value="1"/>
</dbReference>
<dbReference type="GO" id="GO:0048544">
    <property type="term" value="P:recognition of pollen"/>
    <property type="evidence" value="ECO:0007669"/>
    <property type="project" value="InterPro"/>
</dbReference>
<evidence type="ECO:0000313" key="21">
    <source>
        <dbReference type="Proteomes" id="UP001370490"/>
    </source>
</evidence>
<organism evidence="20 21">
    <name type="scientific">Dillenia turbinata</name>
    <dbReference type="NCBI Taxonomy" id="194707"/>
    <lineage>
        <taxon>Eukaryota</taxon>
        <taxon>Viridiplantae</taxon>
        <taxon>Streptophyta</taxon>
        <taxon>Embryophyta</taxon>
        <taxon>Tracheophyta</taxon>
        <taxon>Spermatophyta</taxon>
        <taxon>Magnoliopsida</taxon>
        <taxon>eudicotyledons</taxon>
        <taxon>Gunneridae</taxon>
        <taxon>Pentapetalae</taxon>
        <taxon>Dilleniales</taxon>
        <taxon>Dilleniaceae</taxon>
        <taxon>Dillenia</taxon>
    </lineage>
</organism>
<evidence type="ECO:0000256" key="9">
    <source>
        <dbReference type="ARBA" id="ARBA00022840"/>
    </source>
</evidence>
<proteinExistence type="predicted"/>
<evidence type="ECO:0000256" key="14">
    <source>
        <dbReference type="PROSITE-ProRule" id="PRU10141"/>
    </source>
</evidence>
<dbReference type="PROSITE" id="PS50011">
    <property type="entry name" value="PROTEIN_KINASE_DOM"/>
    <property type="match status" value="1"/>
</dbReference>
<gene>
    <name evidence="20" type="ORF">RJ641_020558</name>
</gene>
<dbReference type="CDD" id="cd00028">
    <property type="entry name" value="B_lectin"/>
    <property type="match status" value="1"/>
</dbReference>
<feature type="chain" id="PRO_5042944391" description="non-specific serine/threonine protein kinase" evidence="16">
    <location>
        <begin position="25"/>
        <end position="967"/>
    </location>
</feature>
<evidence type="ECO:0000256" key="5">
    <source>
        <dbReference type="ARBA" id="ARBA00022679"/>
    </source>
</evidence>
<dbReference type="SMART" id="SM00108">
    <property type="entry name" value="B_lectin"/>
    <property type="match status" value="1"/>
</dbReference>
<keyword evidence="15" id="KW-1133">Transmembrane helix</keyword>
<dbReference type="SMART" id="SM00473">
    <property type="entry name" value="PAN_AP"/>
    <property type="match status" value="1"/>
</dbReference>
<dbReference type="Proteomes" id="UP001370490">
    <property type="component" value="Unassembled WGS sequence"/>
</dbReference>
<dbReference type="InterPro" id="IPR017441">
    <property type="entry name" value="Protein_kinase_ATP_BS"/>
</dbReference>
<dbReference type="PROSITE" id="PS00107">
    <property type="entry name" value="PROTEIN_KINASE_ATP"/>
    <property type="match status" value="1"/>
</dbReference>
<sequence length="967" mass="109767">MGYMGFHSISRIFVLVSCIKISFSIDTLYPNQFLRDGDVLLSKNETFALGFFTPNNSSSRRYVGVWYNKLIEKNIVWVANRENPINNTAGVLSIDRQGNLLLCDVSRSTLVWSANVSSKSSHIQLLDSGNLVLVEENSTLYVWQSFDHPTDTLLSGMKIGLDRKTGQYRFLTSWRSSDDPGQGDYKLQLDLSGLPQFFLCKGSTRLWRTSPCPWPSPILFLQGNTVRWFSFFTNNQDGVLYSFNLDDSSVDMRFVIDDSGYASWCMWNERVNRWNSIFSFPKEICDEYKHCGAYSICTPSAGIIMFECSCLPGFEPKSPRDWQLSDGSGGCVRKQIISLCRNGEGFLKVSQVKFPDPSLACATKFVSSLECQQQCLRNCSCTAYATALGDEKENVCLMWFGELMDMRPAPKLGMDLFVRVDSITLDSDPVMRKKRRPFEQQVAFYDDGGRILLKSSIRSSWKQQSLVWSAVEMVGAENAKKKRSFIAKNKRVVIPISSAAVVFTLVVIVVSLRIIKRRHLKGEAKQNLQGLFHRVTNSTSRLYKDLLVVHGQKVGSSSPNLALHDFSTIVAATNNFASENMLGRGGFGSVYKGQLTNGVEIAIKRLSKGSAQGVEEFKNEVMLIAQLQHKNLVKLLGCCTQQEEKILVYEYLPNKSLDNFIFDQQRKSHVDWRKRFKIIIGIARGMMYLHKDSRLKIIHRDLKASNVLLDDTMNPKISDFGMARIFEGNQSQAMTKRVVEYVIFGKFSTKSDTFSFGVLLLEIISSKRNNVDYKEHPSLNLIGHVWDLWKEDKALEIVDCSMAEPLFWLEAFKCIQVGLLCVQELETDRPAMSDVVLMLESNTNQLPSPKQPGFLLARTGMVICPEYVIFGKFSTKSDIFSFGVLLLEIISGERNNIDHQEHPSMNLIRHVWDLWREDKALKIVDCSMFWREAFKCIQVGLLCVQEFATGRPSISDVVWMLRSSTKQ</sequence>
<dbReference type="InterPro" id="IPR036426">
    <property type="entry name" value="Bulb-type_lectin_dom_sf"/>
</dbReference>
<feature type="binding site" evidence="14">
    <location>
        <position position="604"/>
    </location>
    <ligand>
        <name>ATP</name>
        <dbReference type="ChEBI" id="CHEBI:30616"/>
    </ligand>
</feature>
<dbReference type="Pfam" id="PF00954">
    <property type="entry name" value="S_locus_glycop"/>
    <property type="match status" value="1"/>
</dbReference>
<feature type="domain" description="Bulb-type lectin" evidence="18">
    <location>
        <begin position="25"/>
        <end position="146"/>
    </location>
</feature>
<dbReference type="Pfam" id="PF01453">
    <property type="entry name" value="B_lectin"/>
    <property type="match status" value="1"/>
</dbReference>
<dbReference type="PROSITE" id="PS50948">
    <property type="entry name" value="PAN"/>
    <property type="match status" value="1"/>
</dbReference>
<evidence type="ECO:0000256" key="8">
    <source>
        <dbReference type="ARBA" id="ARBA00022777"/>
    </source>
</evidence>
<dbReference type="FunFam" id="2.90.10.10:FF:000005">
    <property type="entry name" value="G-type lectin S-receptor-like serine/threonine-protein kinase"/>
    <property type="match status" value="1"/>
</dbReference>
<evidence type="ECO:0000256" key="10">
    <source>
        <dbReference type="ARBA" id="ARBA00023157"/>
    </source>
</evidence>
<dbReference type="Gene3D" id="1.10.510.10">
    <property type="entry name" value="Transferase(Phosphotransferase) domain 1"/>
    <property type="match status" value="2"/>
</dbReference>
<dbReference type="InterPro" id="IPR000858">
    <property type="entry name" value="S_locus_glycoprot_dom"/>
</dbReference>
<dbReference type="InterPro" id="IPR008271">
    <property type="entry name" value="Ser/Thr_kinase_AS"/>
</dbReference>
<evidence type="ECO:0000259" key="19">
    <source>
        <dbReference type="PROSITE" id="PS50948"/>
    </source>
</evidence>
<dbReference type="Pfam" id="PF07714">
    <property type="entry name" value="PK_Tyr_Ser-Thr"/>
    <property type="match status" value="2"/>
</dbReference>
<keyword evidence="7 14" id="KW-0547">Nucleotide-binding</keyword>
<keyword evidence="21" id="KW-1185">Reference proteome</keyword>
<dbReference type="InterPro" id="IPR011009">
    <property type="entry name" value="Kinase-like_dom_sf"/>
</dbReference>
<evidence type="ECO:0000259" key="18">
    <source>
        <dbReference type="PROSITE" id="PS50927"/>
    </source>
</evidence>
<dbReference type="InterPro" id="IPR003609">
    <property type="entry name" value="Pan_app"/>
</dbReference>
<evidence type="ECO:0000256" key="12">
    <source>
        <dbReference type="ARBA" id="ARBA00047899"/>
    </source>
</evidence>
<keyword evidence="10" id="KW-1015">Disulfide bond</keyword>
<keyword evidence="5" id="KW-0808">Transferase</keyword>
<keyword evidence="11" id="KW-0325">Glycoprotein</keyword>
<feature type="domain" description="Protein kinase" evidence="17">
    <location>
        <begin position="576"/>
        <end position="854"/>
    </location>
</feature>
<comment type="caution">
    <text evidence="20">The sequence shown here is derived from an EMBL/GenBank/DDBJ whole genome shotgun (WGS) entry which is preliminary data.</text>
</comment>
<dbReference type="PANTHER" id="PTHR27002">
    <property type="entry name" value="RECEPTOR-LIKE SERINE/THREONINE-PROTEIN KINASE SD1-8"/>
    <property type="match status" value="1"/>
</dbReference>
<evidence type="ECO:0000256" key="11">
    <source>
        <dbReference type="ARBA" id="ARBA00023180"/>
    </source>
</evidence>